<keyword evidence="5 10" id="KW-1133">Transmembrane helix</keyword>
<feature type="signal peptide" evidence="10">
    <location>
        <begin position="1"/>
        <end position="26"/>
    </location>
</feature>
<dbReference type="InterPro" id="IPR009033">
    <property type="entry name" value="Calreticulin/calnexin_P_dom_sf"/>
</dbReference>
<dbReference type="SUPFAM" id="SSF63887">
    <property type="entry name" value="P-domain of calnexin/calreticulin"/>
    <property type="match status" value="1"/>
</dbReference>
<feature type="compositionally biased region" description="Acidic residues" evidence="11">
    <location>
        <begin position="519"/>
        <end position="531"/>
    </location>
</feature>
<dbReference type="InterPro" id="IPR018124">
    <property type="entry name" value="Calret/calnex_CS"/>
</dbReference>
<evidence type="ECO:0000313" key="12">
    <source>
        <dbReference type="EMBL" id="CAH2002451.1"/>
    </source>
</evidence>
<evidence type="ECO:0000256" key="11">
    <source>
        <dbReference type="SAM" id="MobiDB-lite"/>
    </source>
</evidence>
<keyword evidence="9" id="KW-1015">Disulfide bond</keyword>
<dbReference type="InterPro" id="IPR001580">
    <property type="entry name" value="Calret/calnex"/>
</dbReference>
<organism evidence="12 13">
    <name type="scientific">Acanthoscelides obtectus</name>
    <name type="common">Bean weevil</name>
    <name type="synonym">Bruchus obtectus</name>
    <dbReference type="NCBI Taxonomy" id="200917"/>
    <lineage>
        <taxon>Eukaryota</taxon>
        <taxon>Metazoa</taxon>
        <taxon>Ecdysozoa</taxon>
        <taxon>Arthropoda</taxon>
        <taxon>Hexapoda</taxon>
        <taxon>Insecta</taxon>
        <taxon>Pterygota</taxon>
        <taxon>Neoptera</taxon>
        <taxon>Endopterygota</taxon>
        <taxon>Coleoptera</taxon>
        <taxon>Polyphaga</taxon>
        <taxon>Cucujiformia</taxon>
        <taxon>Chrysomeloidea</taxon>
        <taxon>Chrysomelidae</taxon>
        <taxon>Bruchinae</taxon>
        <taxon>Bruchini</taxon>
        <taxon>Acanthoscelides</taxon>
    </lineage>
</organism>
<dbReference type="Gene3D" id="2.10.250.10">
    <property type="entry name" value="Calreticulin/calnexin, P domain"/>
    <property type="match status" value="1"/>
</dbReference>
<dbReference type="SUPFAM" id="SSF49899">
    <property type="entry name" value="Concanavalin A-like lectins/glucanases"/>
    <property type="match status" value="1"/>
</dbReference>
<keyword evidence="6 10" id="KW-0472">Membrane</keyword>
<keyword evidence="7 10" id="KW-0143">Chaperone</keyword>
<accession>A0A9P0PXA0</accession>
<dbReference type="PROSITE" id="PS00804">
    <property type="entry name" value="CALRETICULIN_2"/>
    <property type="match status" value="1"/>
</dbReference>
<evidence type="ECO:0000313" key="13">
    <source>
        <dbReference type="Proteomes" id="UP001152888"/>
    </source>
</evidence>
<dbReference type="FunFam" id="2.60.120.200:FF:000011">
    <property type="entry name" value="Probable calnexin"/>
    <property type="match status" value="1"/>
</dbReference>
<evidence type="ECO:0000256" key="2">
    <source>
        <dbReference type="ARBA" id="ARBA00010983"/>
    </source>
</evidence>
<comment type="similarity">
    <text evidence="2 10">Belongs to the calreticulin family.</text>
</comment>
<dbReference type="GO" id="GO:0051082">
    <property type="term" value="F:unfolded protein binding"/>
    <property type="evidence" value="ECO:0007669"/>
    <property type="project" value="InterPro"/>
</dbReference>
<dbReference type="AlphaFoldDB" id="A0A9P0PXA0"/>
<feature type="region of interest" description="Disordered" evidence="11">
    <location>
        <begin position="503"/>
        <end position="581"/>
    </location>
</feature>
<name>A0A9P0PXA0_ACAOB</name>
<dbReference type="FunFam" id="2.10.250.10:FF:000001">
    <property type="entry name" value="Calnexin homolog"/>
    <property type="match status" value="1"/>
</dbReference>
<dbReference type="GO" id="GO:0005789">
    <property type="term" value="C:endoplasmic reticulum membrane"/>
    <property type="evidence" value="ECO:0007669"/>
    <property type="project" value="UniProtKB-SubCell"/>
</dbReference>
<feature type="disulfide bond" evidence="9">
    <location>
        <begin position="151"/>
        <end position="186"/>
    </location>
</feature>
<evidence type="ECO:0000256" key="4">
    <source>
        <dbReference type="ARBA" id="ARBA00022824"/>
    </source>
</evidence>
<dbReference type="InterPro" id="IPR013320">
    <property type="entry name" value="ConA-like_dom_sf"/>
</dbReference>
<keyword evidence="13" id="KW-1185">Reference proteome</keyword>
<dbReference type="PROSITE" id="PS00805">
    <property type="entry name" value="CALRETICULIN_REPEAT"/>
    <property type="match status" value="1"/>
</dbReference>
<dbReference type="PANTHER" id="PTHR11073">
    <property type="entry name" value="CALRETICULIN AND CALNEXIN"/>
    <property type="match status" value="1"/>
</dbReference>
<evidence type="ECO:0000256" key="6">
    <source>
        <dbReference type="ARBA" id="ARBA00023136"/>
    </source>
</evidence>
<dbReference type="GO" id="GO:0036503">
    <property type="term" value="P:ERAD pathway"/>
    <property type="evidence" value="ECO:0007669"/>
    <property type="project" value="TreeGrafter"/>
</dbReference>
<dbReference type="EMBL" id="CAKOFQ010007495">
    <property type="protein sequence ID" value="CAH2002451.1"/>
    <property type="molecule type" value="Genomic_DNA"/>
</dbReference>
<proteinExistence type="inferred from homology"/>
<dbReference type="PRINTS" id="PR00626">
    <property type="entry name" value="CALRETICULIN"/>
</dbReference>
<keyword evidence="4 10" id="KW-0256">Endoplasmic reticulum</keyword>
<feature type="transmembrane region" description="Helical" evidence="10">
    <location>
        <begin position="474"/>
        <end position="494"/>
    </location>
</feature>
<feature type="compositionally biased region" description="Basic and acidic residues" evidence="11">
    <location>
        <begin position="503"/>
        <end position="518"/>
    </location>
</feature>
<reference evidence="12" key="1">
    <citation type="submission" date="2022-03" db="EMBL/GenBank/DDBJ databases">
        <authorList>
            <person name="Sayadi A."/>
        </authorList>
    </citation>
    <scope>NUCLEOTIDE SEQUENCE</scope>
</reference>
<dbReference type="PANTHER" id="PTHR11073:SF1">
    <property type="entry name" value="CALNEXIN 14D-RELATED"/>
    <property type="match status" value="1"/>
</dbReference>
<evidence type="ECO:0000256" key="9">
    <source>
        <dbReference type="PIRSR" id="PIRSR601580-3"/>
    </source>
</evidence>
<comment type="function">
    <text evidence="8">Calcium-binding protein that interacts with newly synthesized monoglucosylated glycoproteins in the endoplasmic reticulum. It may act in assisting protein assembly and/or in the retention within the ER of unassembled protein subunits. It seems to play a major role in the quality control apparatus of the ER by the retention of incorrectly folded proteins. Required for embryogenesis and larval development under heat and ER stress conditions. May be important for germ cell development. Involved in neuronal necrotic cell death.</text>
</comment>
<evidence type="ECO:0008006" key="14">
    <source>
        <dbReference type="Google" id="ProtNLM"/>
    </source>
</evidence>
<dbReference type="Proteomes" id="UP001152888">
    <property type="component" value="Unassembled WGS sequence"/>
</dbReference>
<comment type="subcellular location">
    <subcellularLocation>
        <location evidence="1">Endoplasmic reticulum membrane</location>
        <topology evidence="1">Single-pass type I membrane protein</topology>
    </subcellularLocation>
</comment>
<keyword evidence="10" id="KW-0732">Signal</keyword>
<sequence length="581" mass="66868">MSKMRERHTFIICLILFVSHITSIKTEDIDDDVTIETVDDSQSDVPYDSPEVPSPEKVYFADHFDDPSKFRTQWIKSQAKKDNIEDEIAKYDGLWEVEPAQKDSLPGDLGLVLKSKAKHAAISAPLSRPFKFENKPLIVQYEVLFQDGQECGGAYLKLISDHPDAKDLTKFHDKTSYSIMFGPDKCGNDHKLHFIFKHKNPLNGSVEEKHCQKPKERLEEYFSDKLPHLYTLILKPDNTFEVRVDNNVINSGSLLEDFVPPVNPPEEIEDPDDKKPENWDEREKIPDPSATKPDDWDEDAPAQIVDETARMPDGWLVDESTHIPDPKGEKPGDWDTEMDGEWEPPLIENPKCADAPGCGKWEPPLINNPAYKGKWRPPLINNPNYRGKWRPKKIRNPNYFEDKQPFKMNTVYAVGFELWSMSKDILFDNIIITEELEIAEKWAAETFDKKRQKIAKDSESVIQRLASLTVEYPYLWGVYIVLLAIPVVFVLYLCCKPSSSKQEKEEKRLEAEKKKTDQVNEDVIEEEDEEQEANRNETKDDEDAEKISNPDSDEDNEAVEEETAPEEQSGGATRKRKVRKD</sequence>
<feature type="region of interest" description="Disordered" evidence="11">
    <location>
        <begin position="254"/>
        <end position="298"/>
    </location>
</feature>
<evidence type="ECO:0000256" key="8">
    <source>
        <dbReference type="ARBA" id="ARBA00053392"/>
    </source>
</evidence>
<protein>
    <recommendedName>
        <fullName evidence="14">Calnexin</fullName>
    </recommendedName>
</protein>
<evidence type="ECO:0000256" key="3">
    <source>
        <dbReference type="ARBA" id="ARBA00022692"/>
    </source>
</evidence>
<dbReference type="OrthoDB" id="1938156at2759"/>
<feature type="chain" id="PRO_5040542775" description="Calnexin" evidence="10">
    <location>
        <begin position="27"/>
        <end position="581"/>
    </location>
</feature>
<gene>
    <name evidence="12" type="ORF">ACAOBT_LOCUS26799</name>
</gene>
<dbReference type="Gene3D" id="2.60.120.200">
    <property type="match status" value="1"/>
</dbReference>
<feature type="compositionally biased region" description="Acidic residues" evidence="11">
    <location>
        <begin position="551"/>
        <end position="565"/>
    </location>
</feature>
<dbReference type="GO" id="GO:0006457">
    <property type="term" value="P:protein folding"/>
    <property type="evidence" value="ECO:0007669"/>
    <property type="project" value="InterPro"/>
</dbReference>
<evidence type="ECO:0000256" key="10">
    <source>
        <dbReference type="RuleBase" id="RU362126"/>
    </source>
</evidence>
<dbReference type="GO" id="GO:0005509">
    <property type="term" value="F:calcium ion binding"/>
    <property type="evidence" value="ECO:0007669"/>
    <property type="project" value="InterPro"/>
</dbReference>
<comment type="caution">
    <text evidence="12">The sequence shown here is derived from an EMBL/GenBank/DDBJ whole genome shotgun (WGS) entry which is preliminary data.</text>
</comment>
<keyword evidence="3 10" id="KW-0812">Transmembrane</keyword>
<feature type="compositionally biased region" description="Basic and acidic residues" evidence="11">
    <location>
        <begin position="272"/>
        <end position="286"/>
    </location>
</feature>
<evidence type="ECO:0000256" key="7">
    <source>
        <dbReference type="ARBA" id="ARBA00023186"/>
    </source>
</evidence>
<evidence type="ECO:0000256" key="5">
    <source>
        <dbReference type="ARBA" id="ARBA00022989"/>
    </source>
</evidence>
<evidence type="ECO:0000256" key="1">
    <source>
        <dbReference type="ARBA" id="ARBA00004115"/>
    </source>
</evidence>
<dbReference type="Pfam" id="PF00262">
    <property type="entry name" value="Calreticulin"/>
    <property type="match status" value="1"/>
</dbReference>